<proteinExistence type="predicted"/>
<protein>
    <submittedName>
        <fullName evidence="2">Uncharacterized protein</fullName>
    </submittedName>
</protein>
<evidence type="ECO:0000256" key="1">
    <source>
        <dbReference type="SAM" id="MobiDB-lite"/>
    </source>
</evidence>
<organism evidence="2 3">
    <name type="scientific">Mycena metata</name>
    <dbReference type="NCBI Taxonomy" id="1033252"/>
    <lineage>
        <taxon>Eukaryota</taxon>
        <taxon>Fungi</taxon>
        <taxon>Dikarya</taxon>
        <taxon>Basidiomycota</taxon>
        <taxon>Agaricomycotina</taxon>
        <taxon>Agaricomycetes</taxon>
        <taxon>Agaricomycetidae</taxon>
        <taxon>Agaricales</taxon>
        <taxon>Marasmiineae</taxon>
        <taxon>Mycenaceae</taxon>
        <taxon>Mycena</taxon>
    </lineage>
</organism>
<dbReference type="EMBL" id="JARKIB010000007">
    <property type="protein sequence ID" value="KAJ7778229.1"/>
    <property type="molecule type" value="Genomic_DNA"/>
</dbReference>
<evidence type="ECO:0000313" key="3">
    <source>
        <dbReference type="Proteomes" id="UP001215598"/>
    </source>
</evidence>
<comment type="caution">
    <text evidence="2">The sequence shown here is derived from an EMBL/GenBank/DDBJ whole genome shotgun (WGS) entry which is preliminary data.</text>
</comment>
<reference evidence="2" key="1">
    <citation type="submission" date="2023-03" db="EMBL/GenBank/DDBJ databases">
        <title>Massive genome expansion in bonnet fungi (Mycena s.s.) driven by repeated elements and novel gene families across ecological guilds.</title>
        <authorList>
            <consortium name="Lawrence Berkeley National Laboratory"/>
            <person name="Harder C.B."/>
            <person name="Miyauchi S."/>
            <person name="Viragh M."/>
            <person name="Kuo A."/>
            <person name="Thoen E."/>
            <person name="Andreopoulos B."/>
            <person name="Lu D."/>
            <person name="Skrede I."/>
            <person name="Drula E."/>
            <person name="Henrissat B."/>
            <person name="Morin E."/>
            <person name="Kohler A."/>
            <person name="Barry K."/>
            <person name="LaButti K."/>
            <person name="Morin E."/>
            <person name="Salamov A."/>
            <person name="Lipzen A."/>
            <person name="Mereny Z."/>
            <person name="Hegedus B."/>
            <person name="Baldrian P."/>
            <person name="Stursova M."/>
            <person name="Weitz H."/>
            <person name="Taylor A."/>
            <person name="Grigoriev I.V."/>
            <person name="Nagy L.G."/>
            <person name="Martin F."/>
            <person name="Kauserud H."/>
        </authorList>
    </citation>
    <scope>NUCLEOTIDE SEQUENCE</scope>
    <source>
        <strain evidence="2">CBHHK182m</strain>
    </source>
</reference>
<evidence type="ECO:0000313" key="2">
    <source>
        <dbReference type="EMBL" id="KAJ7778229.1"/>
    </source>
</evidence>
<feature type="compositionally biased region" description="Polar residues" evidence="1">
    <location>
        <begin position="131"/>
        <end position="145"/>
    </location>
</feature>
<keyword evidence="3" id="KW-1185">Reference proteome</keyword>
<feature type="region of interest" description="Disordered" evidence="1">
    <location>
        <begin position="114"/>
        <end position="178"/>
    </location>
</feature>
<dbReference type="AlphaFoldDB" id="A0AAD7NWS4"/>
<gene>
    <name evidence="2" type="ORF">B0H16DRAFT_1502673</name>
</gene>
<sequence length="401" mass="40675">MPGEAVGEVAVRVAVDGAVDAEGNEVEVEVGERALGPVSRTGECACGSAARAAPRGRPGLPIPLPFPSLPFPPFPLPSLLALPSLPVVLVLMLGPPPPLPSLLELALSLLEVESDPGHPASPPKYPGAPAGTNSPTSIPMSSACVSGNPLTPPPPPRTNTGRPSNTDADPRPAEGEDEGRPAIVDAVENAEPDPVVPLRAVAYESVLRTLGVGVLRKLRVLGVGVGLLCGGPARAGSEVPSEVAVELPPTPPSASSNTALLGRLQFRARPSSSGVCERARRSGGGALPLPFPLPFPLEASREFAAPLDAFAAGVELDEDDDALDDGDDGCEFGFGLKFGPPGRRAGGCASACGGELGVEVEVGNACRDEERGEVGVAGVRSSVTGEVSVSRCELAVVCDVE</sequence>
<dbReference type="Proteomes" id="UP001215598">
    <property type="component" value="Unassembled WGS sequence"/>
</dbReference>
<name>A0AAD7NWS4_9AGAR</name>
<accession>A0AAD7NWS4</accession>
<feature type="compositionally biased region" description="Basic and acidic residues" evidence="1">
    <location>
        <begin position="168"/>
        <end position="178"/>
    </location>
</feature>